<evidence type="ECO:0000256" key="2">
    <source>
        <dbReference type="ARBA" id="ARBA00003969"/>
    </source>
</evidence>
<dbReference type="CDD" id="cd23425">
    <property type="entry name" value="beta-trefoil_Ricin_AglA"/>
    <property type="match status" value="1"/>
</dbReference>
<dbReference type="PANTHER" id="PTHR11452">
    <property type="entry name" value="ALPHA-GALACTOSIDASE/ALPHA-N-ACETYLGALACTOSAMINIDASE"/>
    <property type="match status" value="1"/>
</dbReference>
<accession>A0A2A9P5Z0</accession>
<dbReference type="EMBL" id="LAZP02000615">
    <property type="protein sequence ID" value="PFH56280.1"/>
    <property type="molecule type" value="Genomic_DNA"/>
</dbReference>
<proteinExistence type="inferred from homology"/>
<name>A0A2A9P5Z0_OPHUN</name>
<comment type="subcellular location">
    <subcellularLocation>
        <location evidence="3">Secreted</location>
    </subcellularLocation>
</comment>
<feature type="domain" description="Alpha galactosidase C-terminal" evidence="15">
    <location>
        <begin position="313"/>
        <end position="397"/>
    </location>
</feature>
<evidence type="ECO:0000313" key="17">
    <source>
        <dbReference type="Proteomes" id="UP000037136"/>
    </source>
</evidence>
<dbReference type="Pfam" id="PF17801">
    <property type="entry name" value="Melibiase_C"/>
    <property type="match status" value="1"/>
</dbReference>
<dbReference type="InterPro" id="IPR041233">
    <property type="entry name" value="Melibiase_C"/>
</dbReference>
<evidence type="ECO:0000259" key="14">
    <source>
        <dbReference type="Pfam" id="PF00652"/>
    </source>
</evidence>
<dbReference type="GO" id="GO:0005576">
    <property type="term" value="C:extracellular region"/>
    <property type="evidence" value="ECO:0007669"/>
    <property type="project" value="UniProtKB-SubCell"/>
</dbReference>
<keyword evidence="11" id="KW-0325">Glycoprotein</keyword>
<evidence type="ECO:0000256" key="13">
    <source>
        <dbReference type="RuleBase" id="RU361168"/>
    </source>
</evidence>
<dbReference type="Gene3D" id="2.80.10.50">
    <property type="match status" value="1"/>
</dbReference>
<dbReference type="InterPro" id="IPR000772">
    <property type="entry name" value="Ricin_B_lectin"/>
</dbReference>
<feature type="domain" description="Ricin B lectin" evidence="14">
    <location>
        <begin position="407"/>
        <end position="502"/>
    </location>
</feature>
<evidence type="ECO:0000256" key="4">
    <source>
        <dbReference type="ARBA" id="ARBA00009743"/>
    </source>
</evidence>
<dbReference type="FunFam" id="3.20.20.70:FF:000177">
    <property type="entry name" value="Alpha-galactosidase"/>
    <property type="match status" value="1"/>
</dbReference>
<dbReference type="PRINTS" id="PR00740">
    <property type="entry name" value="GLHYDRLASE27"/>
</dbReference>
<dbReference type="AlphaFoldDB" id="A0A2A9P5Z0"/>
<keyword evidence="17" id="KW-1185">Reference proteome</keyword>
<keyword evidence="9 13" id="KW-0378">Hydrolase</keyword>
<dbReference type="Gene3D" id="2.60.40.1180">
    <property type="entry name" value="Golgi alpha-mannosidase II"/>
    <property type="match status" value="1"/>
</dbReference>
<gene>
    <name evidence="16" type="ORF">XA68_16775</name>
</gene>
<dbReference type="OrthoDB" id="5795902at2759"/>
<dbReference type="InterPro" id="IPR035992">
    <property type="entry name" value="Ricin_B-like_lectins"/>
</dbReference>
<dbReference type="Proteomes" id="UP000037136">
    <property type="component" value="Unassembled WGS sequence"/>
</dbReference>
<dbReference type="GO" id="GO:0030246">
    <property type="term" value="F:carbohydrate binding"/>
    <property type="evidence" value="ECO:0007669"/>
    <property type="project" value="UniProtKB-KW"/>
</dbReference>
<evidence type="ECO:0000256" key="7">
    <source>
        <dbReference type="ARBA" id="ARBA00022729"/>
    </source>
</evidence>
<dbReference type="EC" id="3.2.1.22" evidence="5 13"/>
<dbReference type="SUPFAM" id="SSF51445">
    <property type="entry name" value="(Trans)glycosidases"/>
    <property type="match status" value="1"/>
</dbReference>
<reference evidence="16 17" key="1">
    <citation type="journal article" date="2015" name="BMC Genomics">
        <title>Gene expression during zombie ant biting behavior reflects the complexity underlying fungal parasitic behavioral manipulation.</title>
        <authorList>
            <person name="de Bekker C."/>
            <person name="Ohm R.A."/>
            <person name="Loreto R.G."/>
            <person name="Sebastian A."/>
            <person name="Albert I."/>
            <person name="Merrow M."/>
            <person name="Brachmann A."/>
            <person name="Hughes D.P."/>
        </authorList>
    </citation>
    <scope>NUCLEOTIDE SEQUENCE [LARGE SCALE GENOMIC DNA]</scope>
    <source>
        <strain evidence="16 17">SC16a</strain>
    </source>
</reference>
<comment type="similarity">
    <text evidence="4 13">Belongs to the glycosyl hydrolase 27 family.</text>
</comment>
<protein>
    <recommendedName>
        <fullName evidence="5 13">Alpha-galactosidase</fullName>
        <ecNumber evidence="5 13">3.2.1.22</ecNumber>
    </recommendedName>
    <alternativeName>
        <fullName evidence="13">Melibiase</fullName>
    </alternativeName>
</protein>
<reference evidence="16 17" key="2">
    <citation type="journal article" date="2017" name="Sci. Rep.">
        <title>Ant-infecting Ophiocordyceps genomes reveal a high diversity of potential behavioral manipulation genes and a possible major role for enterotoxins.</title>
        <authorList>
            <person name="de Bekker C."/>
            <person name="Ohm R.A."/>
            <person name="Evans H.C."/>
            <person name="Brachmann A."/>
            <person name="Hughes D.P."/>
        </authorList>
    </citation>
    <scope>NUCLEOTIDE SEQUENCE [LARGE SCALE GENOMIC DNA]</scope>
    <source>
        <strain evidence="16 17">SC16a</strain>
    </source>
</reference>
<dbReference type="InterPro" id="IPR013785">
    <property type="entry name" value="Aldolase_TIM"/>
</dbReference>
<sequence length="528" mass="58403">MAAGLIGSVAAIPAESVLRLPPMGFNNWARFQTNINESIFVEAADAMTRHGLLAAGYNRINLDDAWSTKRRATSGSMVWDAQKFPKGLIWLASHLKSRGFIPGIYSDAGTLSCGSYPGSLNYEKIDLRDFTAWGFNFLKMDGCNLPDDSEETYHEIYGRWHKLLFESESEIVFSDSAPAYFSGRENLTAWYKVLGWARSYGHLARHSADIQTYPQGNSWTSIMYNYGQHVRLARYQRPGFFNDPDFINVDHPSYSLNEKKSHFALWCVLSAPLLLSTDLTTLTDNEVQYLTNRRLIAINQDKLVQQATLVSRDDTWDILTKSLENGDRVVAVLNKGIPPASLNISWGRLGFSLDALQGAKSVSVEDLWTGKRRTVAVEAGGVTAQAVPSHGTAVYRISQQASPVTPTGLIFNSNNLMCLTDHWAGLVNWSVCDGSDAQVWKVDEQGLLSSLLYPDGCLMEVGQGFVSTRSPSHTCQRWTYFVSGNLINDKSELCLTEGADGAAVATPCGYLLNEQVFSLPVGVKVFEV</sequence>
<evidence type="ECO:0000256" key="5">
    <source>
        <dbReference type="ARBA" id="ARBA00012755"/>
    </source>
</evidence>
<evidence type="ECO:0000313" key="16">
    <source>
        <dbReference type="EMBL" id="PFH56280.1"/>
    </source>
</evidence>
<dbReference type="InterPro" id="IPR017853">
    <property type="entry name" value="GH"/>
</dbReference>
<keyword evidence="10 13" id="KW-1015">Disulfide bond</keyword>
<evidence type="ECO:0000256" key="9">
    <source>
        <dbReference type="ARBA" id="ARBA00022801"/>
    </source>
</evidence>
<evidence type="ECO:0000256" key="12">
    <source>
        <dbReference type="ARBA" id="ARBA00023295"/>
    </source>
</evidence>
<comment type="caution">
    <text evidence="16">The sequence shown here is derived from an EMBL/GenBank/DDBJ whole genome shotgun (WGS) entry which is preliminary data.</text>
</comment>
<dbReference type="CDD" id="cd14792">
    <property type="entry name" value="GH27"/>
    <property type="match status" value="1"/>
</dbReference>
<dbReference type="GO" id="GO:0005975">
    <property type="term" value="P:carbohydrate metabolic process"/>
    <property type="evidence" value="ECO:0007669"/>
    <property type="project" value="InterPro"/>
</dbReference>
<evidence type="ECO:0000259" key="15">
    <source>
        <dbReference type="Pfam" id="PF17801"/>
    </source>
</evidence>
<dbReference type="SUPFAM" id="SSF50370">
    <property type="entry name" value="Ricin B-like lectins"/>
    <property type="match status" value="1"/>
</dbReference>
<dbReference type="SUPFAM" id="SSF51011">
    <property type="entry name" value="Glycosyl hydrolase domain"/>
    <property type="match status" value="1"/>
</dbReference>
<comment type="catalytic activity">
    <reaction evidence="1 13">
        <text>Hydrolysis of terminal, non-reducing alpha-D-galactose residues in alpha-D-galactosides, including galactose oligosaccharides, galactomannans and galactolipids.</text>
        <dbReference type="EC" id="3.2.1.22"/>
    </reaction>
</comment>
<keyword evidence="7" id="KW-0732">Signal</keyword>
<dbReference type="Pfam" id="PF00652">
    <property type="entry name" value="Ricin_B_lectin"/>
    <property type="match status" value="1"/>
</dbReference>
<dbReference type="STRING" id="268505.A0A2A9P5Z0"/>
<dbReference type="PANTHER" id="PTHR11452:SF91">
    <property type="entry name" value="ALPHA-GALACTOSIDASE A-RELATED"/>
    <property type="match status" value="1"/>
</dbReference>
<dbReference type="InterPro" id="IPR013780">
    <property type="entry name" value="Glyco_hydro_b"/>
</dbReference>
<evidence type="ECO:0000256" key="8">
    <source>
        <dbReference type="ARBA" id="ARBA00022734"/>
    </source>
</evidence>
<organism evidence="16 17">
    <name type="scientific">Ophiocordyceps unilateralis</name>
    <name type="common">Zombie-ant fungus</name>
    <name type="synonym">Torrubia unilateralis</name>
    <dbReference type="NCBI Taxonomy" id="268505"/>
    <lineage>
        <taxon>Eukaryota</taxon>
        <taxon>Fungi</taxon>
        <taxon>Dikarya</taxon>
        <taxon>Ascomycota</taxon>
        <taxon>Pezizomycotina</taxon>
        <taxon>Sordariomycetes</taxon>
        <taxon>Hypocreomycetidae</taxon>
        <taxon>Hypocreales</taxon>
        <taxon>Ophiocordycipitaceae</taxon>
        <taxon>Ophiocordyceps</taxon>
    </lineage>
</organism>
<dbReference type="GO" id="GO:0004557">
    <property type="term" value="F:alpha-galactosidase activity"/>
    <property type="evidence" value="ECO:0007669"/>
    <property type="project" value="UniProtKB-EC"/>
</dbReference>
<evidence type="ECO:0000256" key="11">
    <source>
        <dbReference type="ARBA" id="ARBA00023180"/>
    </source>
</evidence>
<dbReference type="InterPro" id="IPR002241">
    <property type="entry name" value="Glyco_hydro_27"/>
</dbReference>
<evidence type="ECO:0000256" key="1">
    <source>
        <dbReference type="ARBA" id="ARBA00001255"/>
    </source>
</evidence>
<keyword evidence="8" id="KW-0430">Lectin</keyword>
<evidence type="ECO:0000256" key="6">
    <source>
        <dbReference type="ARBA" id="ARBA00022525"/>
    </source>
</evidence>
<evidence type="ECO:0000256" key="3">
    <source>
        <dbReference type="ARBA" id="ARBA00004613"/>
    </source>
</evidence>
<keyword evidence="6" id="KW-0964">Secreted</keyword>
<evidence type="ECO:0000256" key="10">
    <source>
        <dbReference type="ARBA" id="ARBA00023157"/>
    </source>
</evidence>
<keyword evidence="12 13" id="KW-0326">Glycosidase</keyword>
<dbReference type="Gene3D" id="3.20.20.70">
    <property type="entry name" value="Aldolase class I"/>
    <property type="match status" value="1"/>
</dbReference>
<dbReference type="Pfam" id="PF16499">
    <property type="entry name" value="Melibiase_2"/>
    <property type="match status" value="1"/>
</dbReference>
<comment type="function">
    <text evidence="2">Hydrolyzes a variety of simple alpha-D-galactoside as well as more complex molecules such as oligosaccharides and polysaccharides.</text>
</comment>